<keyword evidence="3" id="KW-1185">Reference proteome</keyword>
<feature type="compositionally biased region" description="Basic and acidic residues" evidence="1">
    <location>
        <begin position="7"/>
        <end position="25"/>
    </location>
</feature>
<sequence>MVVFVNKEGRTDVHDEEEQRRKSIATKDRVQRVPGSFRSNLDETCLITRRSRPLKINPVPTNSMRKSVSHKPVRLRCVNASERATCCKNRANASGIPGERAESKERNTCIAAIESTPVSTNWSVHSLSSWRASFSSSVPTACLSTSSVRGSRYSPSSEQEQSMWLVDL</sequence>
<dbReference type="Proteomes" id="UP000499080">
    <property type="component" value="Unassembled WGS sequence"/>
</dbReference>
<accession>A0A4Y2E8A9</accession>
<dbReference type="EMBL" id="BGPR01000520">
    <property type="protein sequence ID" value="GBM24519.1"/>
    <property type="molecule type" value="Genomic_DNA"/>
</dbReference>
<proteinExistence type="predicted"/>
<feature type="region of interest" description="Disordered" evidence="1">
    <location>
        <begin position="1"/>
        <end position="25"/>
    </location>
</feature>
<reference evidence="2 3" key="1">
    <citation type="journal article" date="2019" name="Sci. Rep.">
        <title>Orb-weaving spider Araneus ventricosus genome elucidates the spidroin gene catalogue.</title>
        <authorList>
            <person name="Kono N."/>
            <person name="Nakamura H."/>
            <person name="Ohtoshi R."/>
            <person name="Moran D.A.P."/>
            <person name="Shinohara A."/>
            <person name="Yoshida Y."/>
            <person name="Fujiwara M."/>
            <person name="Mori M."/>
            <person name="Tomita M."/>
            <person name="Arakawa K."/>
        </authorList>
    </citation>
    <scope>NUCLEOTIDE SEQUENCE [LARGE SCALE GENOMIC DNA]</scope>
</reference>
<evidence type="ECO:0000256" key="1">
    <source>
        <dbReference type="SAM" id="MobiDB-lite"/>
    </source>
</evidence>
<protein>
    <submittedName>
        <fullName evidence="2">Uncharacterized protein</fullName>
    </submittedName>
</protein>
<name>A0A4Y2E8A9_ARAVE</name>
<dbReference type="AlphaFoldDB" id="A0A4Y2E8A9"/>
<organism evidence="2 3">
    <name type="scientific">Araneus ventricosus</name>
    <name type="common">Orbweaver spider</name>
    <name type="synonym">Epeira ventricosa</name>
    <dbReference type="NCBI Taxonomy" id="182803"/>
    <lineage>
        <taxon>Eukaryota</taxon>
        <taxon>Metazoa</taxon>
        <taxon>Ecdysozoa</taxon>
        <taxon>Arthropoda</taxon>
        <taxon>Chelicerata</taxon>
        <taxon>Arachnida</taxon>
        <taxon>Araneae</taxon>
        <taxon>Araneomorphae</taxon>
        <taxon>Entelegynae</taxon>
        <taxon>Araneoidea</taxon>
        <taxon>Araneidae</taxon>
        <taxon>Araneus</taxon>
    </lineage>
</organism>
<comment type="caution">
    <text evidence="2">The sequence shown here is derived from an EMBL/GenBank/DDBJ whole genome shotgun (WGS) entry which is preliminary data.</text>
</comment>
<evidence type="ECO:0000313" key="2">
    <source>
        <dbReference type="EMBL" id="GBM24519.1"/>
    </source>
</evidence>
<gene>
    <name evidence="2" type="ORF">AVEN_254030_1</name>
</gene>
<evidence type="ECO:0000313" key="3">
    <source>
        <dbReference type="Proteomes" id="UP000499080"/>
    </source>
</evidence>